<sequence length="695" mass="77724">MEKEIRGSLPTVKTLTVKPEKLEHSIISRSGFGTAGRPIPLVVNHFKASIKNPDKSLYQYTVSITREDSKAVLIKGLKRKVVNKLYQIYFSELAGRRYAYDGEQSLYTVDPLPDHRMEFAVVLEESFAKRSSPDVISSHGGSPSEYSKRSKHSFGPNSFKVEINYAATITLRPISLAIQGSKAEHVHDALRVLDTILRQQASDRHLELSLLFMFLNFFPTPHAKRSILLFLEFMGAGSRGCLLVRQSFFHDDSRNFTNIGGGVTCCRGFYSSFRATHGGLSLNMDVSATMIVTPGPVIDFLLANQDAKEPCDINWAKEAKKMLKNMRVQTRHTNMEFRITGLSEKPCNQQYFSWKLKNDDGGDDGEKTLEITVYEYFAKHHKIQLTDSADMPCLHVGKKKAQYLPLELCTLVSLQRYTKALSPTQRASLLDKSRQEPQECIRVLTNAMRNCRFDSDPLLAACGISIEKQLTQVEGRILEAPMLKAGKVDDFVPHNGRWNYHNKLGGMNSLLAIEPFPGVPVINSLVPQIKNLPTMILGMDVSHGSPGSSTPSIASVVGSLSWPLISRYRAAVRAQPPKVEMIESLFKPVANGGDDGIMRELLMDFYLTSAQHKPAQIILFRDGVSESQFNQVLNYELDDIVKAYKHLGEGDIPKFTVIVAQKNHHTKLFQASGSKNVPPGLFSCSICLFEFVYLI</sequence>
<gene>
    <name evidence="1" type="ORF">Vadar_029624</name>
</gene>
<reference evidence="1 2" key="1">
    <citation type="journal article" date="2021" name="Hortic Res">
        <title>High-quality reference genome and annotation aids understanding of berry development for evergreen blueberry (Vaccinium darrowii).</title>
        <authorList>
            <person name="Yu J."/>
            <person name="Hulse-Kemp A.M."/>
            <person name="Babiker E."/>
            <person name="Staton M."/>
        </authorList>
    </citation>
    <scope>NUCLEOTIDE SEQUENCE [LARGE SCALE GENOMIC DNA]</scope>
    <source>
        <strain evidence="2">cv. NJ 8807/NJ 8810</strain>
        <tissue evidence="1">Young leaf</tissue>
    </source>
</reference>
<accession>A0ACB7ZFW0</accession>
<proteinExistence type="predicted"/>
<organism evidence="1 2">
    <name type="scientific">Vaccinium darrowii</name>
    <dbReference type="NCBI Taxonomy" id="229202"/>
    <lineage>
        <taxon>Eukaryota</taxon>
        <taxon>Viridiplantae</taxon>
        <taxon>Streptophyta</taxon>
        <taxon>Embryophyta</taxon>
        <taxon>Tracheophyta</taxon>
        <taxon>Spermatophyta</taxon>
        <taxon>Magnoliopsida</taxon>
        <taxon>eudicotyledons</taxon>
        <taxon>Gunneridae</taxon>
        <taxon>Pentapetalae</taxon>
        <taxon>asterids</taxon>
        <taxon>Ericales</taxon>
        <taxon>Ericaceae</taxon>
        <taxon>Vaccinioideae</taxon>
        <taxon>Vaccinieae</taxon>
        <taxon>Vaccinium</taxon>
    </lineage>
</organism>
<name>A0ACB7ZFW0_9ERIC</name>
<comment type="caution">
    <text evidence="1">The sequence shown here is derived from an EMBL/GenBank/DDBJ whole genome shotgun (WGS) entry which is preliminary data.</text>
</comment>
<keyword evidence="2" id="KW-1185">Reference proteome</keyword>
<dbReference type="EMBL" id="CM037162">
    <property type="protein sequence ID" value="KAH7864442.1"/>
    <property type="molecule type" value="Genomic_DNA"/>
</dbReference>
<evidence type="ECO:0000313" key="2">
    <source>
        <dbReference type="Proteomes" id="UP000828048"/>
    </source>
</evidence>
<protein>
    <submittedName>
        <fullName evidence="1">Uncharacterized protein</fullName>
    </submittedName>
</protein>
<dbReference type="Proteomes" id="UP000828048">
    <property type="component" value="Chromosome 12"/>
</dbReference>
<evidence type="ECO:0000313" key="1">
    <source>
        <dbReference type="EMBL" id="KAH7864442.1"/>
    </source>
</evidence>